<evidence type="ECO:0000313" key="1">
    <source>
        <dbReference type="EMBL" id="EDO61149.1"/>
    </source>
</evidence>
<protein>
    <submittedName>
        <fullName evidence="1">Uncharacterized protein</fullName>
    </submittedName>
</protein>
<sequence>MKETDKVRFVFASEETALAEKLKLLLSLLLEAGGSGK</sequence>
<evidence type="ECO:0000313" key="2">
    <source>
        <dbReference type="Proteomes" id="UP000003490"/>
    </source>
</evidence>
<dbReference type="EMBL" id="ABCB02000018">
    <property type="protein sequence ID" value="EDO61149.1"/>
    <property type="molecule type" value="Genomic_DNA"/>
</dbReference>
<comment type="caution">
    <text evidence="1">The sequence shown here is derived from an EMBL/GenBank/DDBJ whole genome shotgun (WGS) entry which is preliminary data.</text>
</comment>
<reference evidence="1 2" key="2">
    <citation type="submission" date="2007-08" db="EMBL/GenBank/DDBJ databases">
        <authorList>
            <person name="Fulton L."/>
            <person name="Clifton S."/>
            <person name="Fulton B."/>
            <person name="Xu J."/>
            <person name="Minx P."/>
            <person name="Pepin K.H."/>
            <person name="Johnson M."/>
            <person name="Thiruvilangam P."/>
            <person name="Bhonagiri V."/>
            <person name="Nash W.E."/>
            <person name="Wang C."/>
            <person name="Mardis E.R."/>
            <person name="Wilson R.K."/>
        </authorList>
    </citation>
    <scope>NUCLEOTIDE SEQUENCE [LARGE SCALE GENOMIC DNA]</scope>
    <source>
        <strain evidence="1 2">DSM 753</strain>
    </source>
</reference>
<gene>
    <name evidence="1" type="ORF">CLOLEP_01544</name>
</gene>
<accession>A7VSK3</accession>
<name>A7VSK3_9FIRM</name>
<organism evidence="1 2">
    <name type="scientific">[Clostridium] leptum DSM 753</name>
    <dbReference type="NCBI Taxonomy" id="428125"/>
    <lineage>
        <taxon>Bacteria</taxon>
        <taxon>Bacillati</taxon>
        <taxon>Bacillota</taxon>
        <taxon>Clostridia</taxon>
        <taxon>Eubacteriales</taxon>
        <taxon>Oscillospiraceae</taxon>
        <taxon>Oscillospiraceae incertae sedis</taxon>
    </lineage>
</organism>
<reference evidence="1 2" key="1">
    <citation type="submission" date="2007-08" db="EMBL/GenBank/DDBJ databases">
        <title>Draft genome sequence of Clostridium leptum (DSM 753).</title>
        <authorList>
            <person name="Sudarsanam P."/>
            <person name="Ley R."/>
            <person name="Guruge J."/>
            <person name="Turnbaugh P.J."/>
            <person name="Mahowald M."/>
            <person name="Liep D."/>
            <person name="Gordon J."/>
        </authorList>
    </citation>
    <scope>NUCLEOTIDE SEQUENCE [LARGE SCALE GENOMIC DNA]</scope>
    <source>
        <strain evidence="1 2">DSM 753</strain>
    </source>
</reference>
<dbReference type="Proteomes" id="UP000003490">
    <property type="component" value="Unassembled WGS sequence"/>
</dbReference>
<dbReference type="HOGENOM" id="CLU_3342276_0_0_9"/>
<proteinExistence type="predicted"/>
<dbReference type="AlphaFoldDB" id="A7VSK3"/>